<evidence type="ECO:0000313" key="2">
    <source>
        <dbReference type="Proteomes" id="UP000646844"/>
    </source>
</evidence>
<proteinExistence type="predicted"/>
<dbReference type="AlphaFoldDB" id="A0A832WNU0"/>
<accession>A0A832WNU0</accession>
<dbReference type="EMBL" id="DUJO01000016">
    <property type="protein sequence ID" value="HII73415.1"/>
    <property type="molecule type" value="Genomic_DNA"/>
</dbReference>
<evidence type="ECO:0000313" key="1">
    <source>
        <dbReference type="EMBL" id="HII73415.1"/>
    </source>
</evidence>
<protein>
    <submittedName>
        <fullName evidence="1">Uncharacterized protein</fullName>
    </submittedName>
</protein>
<sequence>MLDRKVNTSAILRYFLLVEERIEKGIEINPNNSLWKPILKMRMRKRFAIEE</sequence>
<comment type="caution">
    <text evidence="1">The sequence shown here is derived from an EMBL/GenBank/DDBJ whole genome shotgun (WGS) entry which is preliminary data.</text>
</comment>
<reference evidence="1" key="1">
    <citation type="journal article" date="2020" name="bioRxiv">
        <title>A rank-normalized archaeal taxonomy based on genome phylogeny resolves widespread incomplete and uneven classifications.</title>
        <authorList>
            <person name="Rinke C."/>
            <person name="Chuvochina M."/>
            <person name="Mussig A.J."/>
            <person name="Chaumeil P.-A."/>
            <person name="Waite D.W."/>
            <person name="Whitman W.B."/>
            <person name="Parks D.H."/>
            <person name="Hugenholtz P."/>
        </authorList>
    </citation>
    <scope>NUCLEOTIDE SEQUENCE</scope>
    <source>
        <strain evidence="1">UBA8838</strain>
    </source>
</reference>
<name>A0A832WNU0_9CREN</name>
<gene>
    <name evidence="1" type="ORF">HA332_03295</name>
</gene>
<dbReference type="Proteomes" id="UP000646844">
    <property type="component" value="Unassembled WGS sequence"/>
</dbReference>
<organism evidence="1 2">
    <name type="scientific">Sulfurisphaera tokodaii</name>
    <dbReference type="NCBI Taxonomy" id="111955"/>
    <lineage>
        <taxon>Archaea</taxon>
        <taxon>Thermoproteota</taxon>
        <taxon>Thermoprotei</taxon>
        <taxon>Sulfolobales</taxon>
        <taxon>Sulfolobaceae</taxon>
        <taxon>Sulfurisphaera</taxon>
    </lineage>
</organism>